<comment type="caution">
    <text evidence="1">The sequence shown here is derived from an EMBL/GenBank/DDBJ whole genome shotgun (WGS) entry which is preliminary data.</text>
</comment>
<keyword evidence="2" id="KW-1185">Reference proteome</keyword>
<dbReference type="AlphaFoldDB" id="A0A6G0U691"/>
<proteinExistence type="predicted"/>
<dbReference type="EMBL" id="VYZN01000001">
    <property type="protein sequence ID" value="KAE9544641.1"/>
    <property type="molecule type" value="Genomic_DNA"/>
</dbReference>
<reference evidence="1 2" key="1">
    <citation type="submission" date="2019-08" db="EMBL/GenBank/DDBJ databases">
        <title>The genome of the soybean aphid Biotype 1, its phylome, world population structure and adaptation to the North American continent.</title>
        <authorList>
            <person name="Giordano R."/>
            <person name="Donthu R.K."/>
            <person name="Hernandez A.G."/>
            <person name="Wright C.L."/>
            <person name="Zimin A.V."/>
        </authorList>
    </citation>
    <scope>NUCLEOTIDE SEQUENCE [LARGE SCALE GENOMIC DNA]</scope>
    <source>
        <tissue evidence="1">Whole aphids</tissue>
    </source>
</reference>
<evidence type="ECO:0000313" key="2">
    <source>
        <dbReference type="Proteomes" id="UP000475862"/>
    </source>
</evidence>
<gene>
    <name evidence="1" type="ORF">AGLY_000183</name>
</gene>
<name>A0A6G0U691_APHGL</name>
<protein>
    <submittedName>
        <fullName evidence="1">Uncharacterized protein</fullName>
    </submittedName>
</protein>
<organism evidence="1 2">
    <name type="scientific">Aphis glycines</name>
    <name type="common">Soybean aphid</name>
    <dbReference type="NCBI Taxonomy" id="307491"/>
    <lineage>
        <taxon>Eukaryota</taxon>
        <taxon>Metazoa</taxon>
        <taxon>Ecdysozoa</taxon>
        <taxon>Arthropoda</taxon>
        <taxon>Hexapoda</taxon>
        <taxon>Insecta</taxon>
        <taxon>Pterygota</taxon>
        <taxon>Neoptera</taxon>
        <taxon>Paraneoptera</taxon>
        <taxon>Hemiptera</taxon>
        <taxon>Sternorrhyncha</taxon>
        <taxon>Aphidomorpha</taxon>
        <taxon>Aphidoidea</taxon>
        <taxon>Aphididae</taxon>
        <taxon>Aphidini</taxon>
        <taxon>Aphis</taxon>
        <taxon>Aphis</taxon>
    </lineage>
</organism>
<dbReference type="Proteomes" id="UP000475862">
    <property type="component" value="Unassembled WGS sequence"/>
</dbReference>
<accession>A0A6G0U691</accession>
<sequence>MNILAKNTSFLGSQIPNDSYKSPIKNVASAMYYQVSPKRPRCLKRKYIAIIPQDSPWLLGSVEVSSYLMAAYWTPSILNLNQLTTKSEKQLMFYESMINALINNMDIISITSFGVEVIAALTVQFVYSRTIHPPDITVAQYSDDKYSCVLYLPPMANVQINKKLKRTDIVPVVCNILNNTNTI</sequence>
<evidence type="ECO:0000313" key="1">
    <source>
        <dbReference type="EMBL" id="KAE9544641.1"/>
    </source>
</evidence>